<dbReference type="PANTHER" id="PTHR47197">
    <property type="entry name" value="PROTEIN NIRF"/>
    <property type="match status" value="1"/>
</dbReference>
<dbReference type="InterPro" id="IPR011044">
    <property type="entry name" value="Quino_amine_DH_bsu"/>
</dbReference>
<dbReference type="InterPro" id="IPR051200">
    <property type="entry name" value="Host-pathogen_enzymatic-act"/>
</dbReference>
<feature type="non-terminal residue" evidence="1">
    <location>
        <position position="305"/>
    </location>
</feature>
<dbReference type="Gene3D" id="2.130.10.10">
    <property type="entry name" value="YVTN repeat-like/Quinoprotein amine dehydrogenase"/>
    <property type="match status" value="1"/>
</dbReference>
<reference evidence="1" key="1">
    <citation type="submission" date="2018-05" db="EMBL/GenBank/DDBJ databases">
        <authorList>
            <person name="Lanie J.A."/>
            <person name="Ng W.-L."/>
            <person name="Kazmierczak K.M."/>
            <person name="Andrzejewski T.M."/>
            <person name="Davidsen T.M."/>
            <person name="Wayne K.J."/>
            <person name="Tettelin H."/>
            <person name="Glass J.I."/>
            <person name="Rusch D."/>
            <person name="Podicherti R."/>
            <person name="Tsui H.-C.T."/>
            <person name="Winkler M.E."/>
        </authorList>
    </citation>
    <scope>NUCLEOTIDE SEQUENCE</scope>
</reference>
<accession>A0A382T2N1</accession>
<sequence>DLLFRSKFVGSFDYDVAVSHDGRYLYSPGAAYHDGTSWENSILNVYDAWTGEIISTYQLTGRASPNSLAPVPNGDLIVVTSTQLYLIDISGQSIDANIPLTYNSIWETYAVAVNPQGTTVYVTNKDEKLLQTYSLPTLAHLGNISTGSLTPFDVDISSDGSFGVIGYEEDFIAEFHTSNLSIYSNHSAGTGRASIALNHDDSEVYAGWFQSSAGFSHLDLQTGTSTQYSDGYASTNGVYILGDRVYISEWGGNRIIVWDPSSMSEVTTIDLTPVDGYRCRGITAAEPPGLLTPNISASSNSLTLS</sequence>
<name>A0A382T2N1_9ZZZZ</name>
<proteinExistence type="predicted"/>
<dbReference type="EMBL" id="UINC01133465">
    <property type="protein sequence ID" value="SVD16414.1"/>
    <property type="molecule type" value="Genomic_DNA"/>
</dbReference>
<dbReference type="InterPro" id="IPR015943">
    <property type="entry name" value="WD40/YVTN_repeat-like_dom_sf"/>
</dbReference>
<evidence type="ECO:0008006" key="2">
    <source>
        <dbReference type="Google" id="ProtNLM"/>
    </source>
</evidence>
<dbReference type="PANTHER" id="PTHR47197:SF3">
    <property type="entry name" value="DIHYDRO-HEME D1 DEHYDROGENASE"/>
    <property type="match status" value="1"/>
</dbReference>
<organism evidence="1">
    <name type="scientific">marine metagenome</name>
    <dbReference type="NCBI Taxonomy" id="408172"/>
    <lineage>
        <taxon>unclassified sequences</taxon>
        <taxon>metagenomes</taxon>
        <taxon>ecological metagenomes</taxon>
    </lineage>
</organism>
<dbReference type="SUPFAM" id="SSF50969">
    <property type="entry name" value="YVTN repeat-like/Quinoprotein amine dehydrogenase"/>
    <property type="match status" value="1"/>
</dbReference>
<protein>
    <recommendedName>
        <fullName evidence="2">SMP-30/Gluconolactonase/LRE-like region domain-containing protein</fullName>
    </recommendedName>
</protein>
<evidence type="ECO:0000313" key="1">
    <source>
        <dbReference type="EMBL" id="SVD16414.1"/>
    </source>
</evidence>
<feature type="non-terminal residue" evidence="1">
    <location>
        <position position="1"/>
    </location>
</feature>
<dbReference type="AlphaFoldDB" id="A0A382T2N1"/>
<gene>
    <name evidence="1" type="ORF">METZ01_LOCUS369268</name>
</gene>